<organism evidence="2">
    <name type="scientific">Bellilinea caldifistulae</name>
    <dbReference type="NCBI Taxonomy" id="360411"/>
    <lineage>
        <taxon>Bacteria</taxon>
        <taxon>Bacillati</taxon>
        <taxon>Chloroflexota</taxon>
        <taxon>Anaerolineae</taxon>
        <taxon>Anaerolineales</taxon>
        <taxon>Anaerolineaceae</taxon>
        <taxon>Bellilinea</taxon>
    </lineage>
</organism>
<dbReference type="EMBL" id="DSXR01000008">
    <property type="protein sequence ID" value="HGS86077.1"/>
    <property type="molecule type" value="Genomic_DNA"/>
</dbReference>
<reference evidence="2" key="1">
    <citation type="journal article" date="2020" name="mSystems">
        <title>Genome- and Community-Level Interaction Insights into Carbon Utilization and Element Cycling Functions of Hydrothermarchaeota in Hydrothermal Sediment.</title>
        <authorList>
            <person name="Zhou Z."/>
            <person name="Liu Y."/>
            <person name="Xu W."/>
            <person name="Pan J."/>
            <person name="Luo Z.H."/>
            <person name="Li M."/>
        </authorList>
    </citation>
    <scope>NUCLEOTIDE SEQUENCE [LARGE SCALE GENOMIC DNA]</scope>
    <source>
        <strain evidence="2">SpSt-556</strain>
    </source>
</reference>
<gene>
    <name evidence="2" type="ORF">ENT17_00485</name>
</gene>
<feature type="domain" description="ORC1/DEAH AAA+ ATPase" evidence="1">
    <location>
        <begin position="51"/>
        <end position="182"/>
    </location>
</feature>
<name>A0A7C4KY23_9CHLR</name>
<proteinExistence type="predicted"/>
<dbReference type="InterPro" id="IPR049945">
    <property type="entry name" value="AAA_22"/>
</dbReference>
<evidence type="ECO:0000313" key="2">
    <source>
        <dbReference type="EMBL" id="HGS86077.1"/>
    </source>
</evidence>
<dbReference type="InterPro" id="IPR052026">
    <property type="entry name" value="ExeA_AAA_ATPase_DNA-bind"/>
</dbReference>
<dbReference type="Gene3D" id="3.40.50.300">
    <property type="entry name" value="P-loop containing nucleotide triphosphate hydrolases"/>
    <property type="match status" value="1"/>
</dbReference>
<dbReference type="GO" id="GO:0016887">
    <property type="term" value="F:ATP hydrolysis activity"/>
    <property type="evidence" value="ECO:0007669"/>
    <property type="project" value="InterPro"/>
</dbReference>
<sequence length="292" mass="33169">MARLRDPQRRIILRDLGFSEEPFSRSADPRFLYLSAQHGDVLDRIQEVIEERRGLAVVEGGFGVGKSTIARRLESIYRAYPQDFSVVFVHTAAYESEYAALLDVSYALNLERRKGMTMQWREFEGFLVDQKEQGRNVVMILDDAQLMSPGSLSLVHHIYNFDISQKLAQVILFGQPEVQRIFNLRPEVLSRVDSWFRLNPLSLEDTLELIRFRCAVAGRKDPLLTQSAFLAVWQATHGIPREIVSLCSKIIDHMGAMNRKVADMPVVEAALKDYVAQQNLVVNQAGDGMENG</sequence>
<dbReference type="PANTHER" id="PTHR35894">
    <property type="entry name" value="GENERAL SECRETION PATHWAY PROTEIN A-RELATED"/>
    <property type="match status" value="1"/>
</dbReference>
<dbReference type="SUPFAM" id="SSF52540">
    <property type="entry name" value="P-loop containing nucleoside triphosphate hydrolases"/>
    <property type="match status" value="1"/>
</dbReference>
<dbReference type="PANTHER" id="PTHR35894:SF1">
    <property type="entry name" value="PHOSPHORIBULOKINASE _ URIDINE KINASE FAMILY"/>
    <property type="match status" value="1"/>
</dbReference>
<dbReference type="InterPro" id="IPR027417">
    <property type="entry name" value="P-loop_NTPase"/>
</dbReference>
<accession>A0A7C4KY23</accession>
<dbReference type="Pfam" id="PF13401">
    <property type="entry name" value="AAA_22"/>
    <property type="match status" value="1"/>
</dbReference>
<protein>
    <recommendedName>
        <fullName evidence="1">ORC1/DEAH AAA+ ATPase domain-containing protein</fullName>
    </recommendedName>
</protein>
<comment type="caution">
    <text evidence="2">The sequence shown here is derived from an EMBL/GenBank/DDBJ whole genome shotgun (WGS) entry which is preliminary data.</text>
</comment>
<evidence type="ECO:0000259" key="1">
    <source>
        <dbReference type="Pfam" id="PF13401"/>
    </source>
</evidence>
<dbReference type="AlphaFoldDB" id="A0A7C4KY23"/>